<feature type="transmembrane region" description="Helical" evidence="7">
    <location>
        <begin position="12"/>
        <end position="37"/>
    </location>
</feature>
<feature type="transmembrane region" description="Helical" evidence="7">
    <location>
        <begin position="367"/>
        <end position="389"/>
    </location>
</feature>
<organism evidence="9 10">
    <name type="scientific">Sporolactobacillus spathodeae</name>
    <dbReference type="NCBI Taxonomy" id="1465502"/>
    <lineage>
        <taxon>Bacteria</taxon>
        <taxon>Bacillati</taxon>
        <taxon>Bacillota</taxon>
        <taxon>Bacilli</taxon>
        <taxon>Bacillales</taxon>
        <taxon>Sporolactobacillaceae</taxon>
        <taxon>Sporolactobacillus</taxon>
    </lineage>
</organism>
<feature type="transmembrane region" description="Helical" evidence="7">
    <location>
        <begin position="105"/>
        <end position="126"/>
    </location>
</feature>
<feature type="transmembrane region" description="Helical" evidence="7">
    <location>
        <begin position="80"/>
        <end position="99"/>
    </location>
</feature>
<evidence type="ECO:0000256" key="3">
    <source>
        <dbReference type="ARBA" id="ARBA00022475"/>
    </source>
</evidence>
<comment type="subcellular location">
    <subcellularLocation>
        <location evidence="1">Cell membrane</location>
        <topology evidence="1">Multi-pass membrane protein</topology>
    </subcellularLocation>
</comment>
<dbReference type="PANTHER" id="PTHR43414:SF6">
    <property type="entry name" value="MULTIDRUG RESISTANCE PROTEIN MDTG"/>
    <property type="match status" value="1"/>
</dbReference>
<keyword evidence="10" id="KW-1185">Reference proteome</keyword>
<dbReference type="PRINTS" id="PR01035">
    <property type="entry name" value="TCRTETA"/>
</dbReference>
<dbReference type="InterPro" id="IPR011701">
    <property type="entry name" value="MFS"/>
</dbReference>
<feature type="transmembrane region" description="Helical" evidence="7">
    <location>
        <begin position="249"/>
        <end position="271"/>
    </location>
</feature>
<reference evidence="9 10" key="1">
    <citation type="submission" date="2021-01" db="EMBL/GenBank/DDBJ databases">
        <title>Genomic Encyclopedia of Type Strains, Phase IV (KMG-IV): sequencing the most valuable type-strain genomes for metagenomic binning, comparative biology and taxonomic classification.</title>
        <authorList>
            <person name="Goeker M."/>
        </authorList>
    </citation>
    <scope>NUCLEOTIDE SEQUENCE [LARGE SCALE GENOMIC DNA]</scope>
    <source>
        <strain evidence="9 10">DSM 100968</strain>
    </source>
</reference>
<keyword evidence="4 7" id="KW-0812">Transmembrane</keyword>
<feature type="transmembrane region" description="Helical" evidence="7">
    <location>
        <begin position="165"/>
        <end position="187"/>
    </location>
</feature>
<feature type="transmembrane region" description="Helical" evidence="7">
    <location>
        <begin position="49"/>
        <end position="68"/>
    </location>
</feature>
<feature type="domain" description="Major facilitator superfamily (MFS) profile" evidence="8">
    <location>
        <begin position="9"/>
        <end position="393"/>
    </location>
</feature>
<dbReference type="InterPro" id="IPR001958">
    <property type="entry name" value="Tet-R_TetA/multi-R_MdtG-like"/>
</dbReference>
<dbReference type="PROSITE" id="PS50850">
    <property type="entry name" value="MFS"/>
    <property type="match status" value="1"/>
</dbReference>
<keyword evidence="2" id="KW-0813">Transport</keyword>
<dbReference type="Gene3D" id="1.20.1250.20">
    <property type="entry name" value="MFS general substrate transporter like domains"/>
    <property type="match status" value="2"/>
</dbReference>
<evidence type="ECO:0000256" key="7">
    <source>
        <dbReference type="SAM" id="Phobius"/>
    </source>
</evidence>
<dbReference type="InterPro" id="IPR020846">
    <property type="entry name" value="MFS_dom"/>
</dbReference>
<dbReference type="InterPro" id="IPR036259">
    <property type="entry name" value="MFS_trans_sf"/>
</dbReference>
<feature type="transmembrane region" description="Helical" evidence="7">
    <location>
        <begin position="307"/>
        <end position="329"/>
    </location>
</feature>
<dbReference type="Proteomes" id="UP000823201">
    <property type="component" value="Unassembled WGS sequence"/>
</dbReference>
<protein>
    <submittedName>
        <fullName evidence="9">MFS family permease</fullName>
    </submittedName>
</protein>
<evidence type="ECO:0000313" key="9">
    <source>
        <dbReference type="EMBL" id="MBM7658341.1"/>
    </source>
</evidence>
<accession>A0ABS2Q986</accession>
<dbReference type="EMBL" id="JAFBEV010000015">
    <property type="protein sequence ID" value="MBM7658341.1"/>
    <property type="molecule type" value="Genomic_DNA"/>
</dbReference>
<evidence type="ECO:0000256" key="5">
    <source>
        <dbReference type="ARBA" id="ARBA00022989"/>
    </source>
</evidence>
<evidence type="ECO:0000256" key="1">
    <source>
        <dbReference type="ARBA" id="ARBA00004651"/>
    </source>
</evidence>
<evidence type="ECO:0000256" key="4">
    <source>
        <dbReference type="ARBA" id="ARBA00022692"/>
    </source>
</evidence>
<feature type="transmembrane region" description="Helical" evidence="7">
    <location>
        <begin position="341"/>
        <end position="361"/>
    </location>
</feature>
<dbReference type="CDD" id="cd17391">
    <property type="entry name" value="MFS_MdtG_MDR_like"/>
    <property type="match status" value="1"/>
</dbReference>
<evidence type="ECO:0000256" key="6">
    <source>
        <dbReference type="ARBA" id="ARBA00023136"/>
    </source>
</evidence>
<comment type="caution">
    <text evidence="9">The sequence shown here is derived from an EMBL/GenBank/DDBJ whole genome shotgun (WGS) entry which is preliminary data.</text>
</comment>
<keyword evidence="5 7" id="KW-1133">Transmembrane helix</keyword>
<gene>
    <name evidence="9" type="ORF">JOC27_001794</name>
</gene>
<dbReference type="SUPFAM" id="SSF103473">
    <property type="entry name" value="MFS general substrate transporter"/>
    <property type="match status" value="2"/>
</dbReference>
<dbReference type="Pfam" id="PF07690">
    <property type="entry name" value="MFS_1"/>
    <property type="match status" value="1"/>
</dbReference>
<dbReference type="PANTHER" id="PTHR43414">
    <property type="entry name" value="MULTIDRUG RESISTANCE PROTEIN MDTG"/>
    <property type="match status" value="1"/>
</dbReference>
<dbReference type="RefSeq" id="WP_205006905.1">
    <property type="nucleotide sequence ID" value="NZ_CBCRXA010000008.1"/>
</dbReference>
<feature type="transmembrane region" description="Helical" evidence="7">
    <location>
        <begin position="138"/>
        <end position="159"/>
    </location>
</feature>
<name>A0ABS2Q986_9BACL</name>
<sequence length="411" mass="44970">MQRPLWKKNLYVCWFGSFATAAGMSQIIPFLPLYIAQLGIHSTAAIEKWSGLIFGGTFLISALVSPLWGKLADKYGRKPMLLRASLGMCLVVFFMSFVQNVYELLALRMIMGLVSGFIPASITLVATQTPKERSGWALGMLSTGAVSGMLIGPLLGGFLSQIMGMRFVFIDTSIMLACAFLAAFFFVEEHFQAQTIKQPTFREMVGMTPHFGLILSMFLTTFMVQLANMSIQPIITVYVQLLDPHSTNMALISGIVVAASGLASVLSAPYLGKLSDRVGPRRVLIFALIFTGVVFIPQAFVSNPWELTILRFILGLATAGILPSINSIVKKMAPGQITGRLFGYNQSFQFIGTLGGSLLGAHLAAAYGIPFVFFTTSFLLFLNAGWVLVSEYLSKRKDRQAHLPAHKLQIH</sequence>
<keyword evidence="3" id="KW-1003">Cell membrane</keyword>
<feature type="transmembrane region" description="Helical" evidence="7">
    <location>
        <begin position="283"/>
        <end position="301"/>
    </location>
</feature>
<evidence type="ECO:0000313" key="10">
    <source>
        <dbReference type="Proteomes" id="UP000823201"/>
    </source>
</evidence>
<evidence type="ECO:0000259" key="8">
    <source>
        <dbReference type="PROSITE" id="PS50850"/>
    </source>
</evidence>
<feature type="transmembrane region" description="Helical" evidence="7">
    <location>
        <begin position="208"/>
        <end position="229"/>
    </location>
</feature>
<keyword evidence="6 7" id="KW-0472">Membrane</keyword>
<proteinExistence type="predicted"/>
<evidence type="ECO:0000256" key="2">
    <source>
        <dbReference type="ARBA" id="ARBA00022448"/>
    </source>
</evidence>